<reference evidence="1" key="1">
    <citation type="journal article" date="2017" name="Nature">
        <title>The sunflower genome provides insights into oil metabolism, flowering and Asterid evolution.</title>
        <authorList>
            <person name="Badouin H."/>
            <person name="Gouzy J."/>
            <person name="Grassa C.J."/>
            <person name="Murat F."/>
            <person name="Staton S.E."/>
            <person name="Cottret L."/>
            <person name="Lelandais-Briere C."/>
            <person name="Owens G.L."/>
            <person name="Carrere S."/>
            <person name="Mayjonade B."/>
            <person name="Legrand L."/>
            <person name="Gill N."/>
            <person name="Kane N.C."/>
            <person name="Bowers J.E."/>
            <person name="Hubner S."/>
            <person name="Bellec A."/>
            <person name="Berard A."/>
            <person name="Berges H."/>
            <person name="Blanchet N."/>
            <person name="Boniface M.C."/>
            <person name="Brunel D."/>
            <person name="Catrice O."/>
            <person name="Chaidir N."/>
            <person name="Claudel C."/>
            <person name="Donnadieu C."/>
            <person name="Faraut T."/>
            <person name="Fievet G."/>
            <person name="Helmstetter N."/>
            <person name="King M."/>
            <person name="Knapp S.J."/>
            <person name="Lai Z."/>
            <person name="Le Paslier M.C."/>
            <person name="Lippi Y."/>
            <person name="Lorenzon L."/>
            <person name="Mandel J.R."/>
            <person name="Marage G."/>
            <person name="Marchand G."/>
            <person name="Marquand E."/>
            <person name="Bret-Mestries E."/>
            <person name="Morien E."/>
            <person name="Nambeesan S."/>
            <person name="Nguyen T."/>
            <person name="Pegot-Espagnet P."/>
            <person name="Pouilly N."/>
            <person name="Raftis F."/>
            <person name="Sallet E."/>
            <person name="Schiex T."/>
            <person name="Thomas J."/>
            <person name="Vandecasteele C."/>
            <person name="Vares D."/>
            <person name="Vear F."/>
            <person name="Vautrin S."/>
            <person name="Crespi M."/>
            <person name="Mangin B."/>
            <person name="Burke J.M."/>
            <person name="Salse J."/>
            <person name="Munos S."/>
            <person name="Vincourt P."/>
            <person name="Rieseberg L.H."/>
            <person name="Langlade N.B."/>
        </authorList>
    </citation>
    <scope>NUCLEOTIDE SEQUENCE</scope>
    <source>
        <tissue evidence="1">Leaves</tissue>
    </source>
</reference>
<comment type="caution">
    <text evidence="1">The sequence shown here is derived from an EMBL/GenBank/DDBJ whole genome shotgun (WGS) entry which is preliminary data.</text>
</comment>
<proteinExistence type="predicted"/>
<sequence length="53" mass="6088">MKTRSSSWTPGFSTLNFLPASSMDTCWLRIPGRISCKSVKKNMIKKKNLLVIW</sequence>
<evidence type="ECO:0000313" key="2">
    <source>
        <dbReference type="Proteomes" id="UP000215914"/>
    </source>
</evidence>
<gene>
    <name evidence="1" type="ORF">HanXRQr2_Chr12g0564011</name>
</gene>
<organism evidence="1 2">
    <name type="scientific">Helianthus annuus</name>
    <name type="common">Common sunflower</name>
    <dbReference type="NCBI Taxonomy" id="4232"/>
    <lineage>
        <taxon>Eukaryota</taxon>
        <taxon>Viridiplantae</taxon>
        <taxon>Streptophyta</taxon>
        <taxon>Embryophyta</taxon>
        <taxon>Tracheophyta</taxon>
        <taxon>Spermatophyta</taxon>
        <taxon>Magnoliopsida</taxon>
        <taxon>eudicotyledons</taxon>
        <taxon>Gunneridae</taxon>
        <taxon>Pentapetalae</taxon>
        <taxon>asterids</taxon>
        <taxon>campanulids</taxon>
        <taxon>Asterales</taxon>
        <taxon>Asteraceae</taxon>
        <taxon>Asteroideae</taxon>
        <taxon>Heliantheae alliance</taxon>
        <taxon>Heliantheae</taxon>
        <taxon>Helianthus</taxon>
    </lineage>
</organism>
<keyword evidence="2" id="KW-1185">Reference proteome</keyword>
<dbReference type="Gramene" id="mRNA:HanXRQr2_Chr12g0564011">
    <property type="protein sequence ID" value="mRNA:HanXRQr2_Chr12g0564011"/>
    <property type="gene ID" value="HanXRQr2_Chr12g0564011"/>
</dbReference>
<name>A0A9K3HKB4_HELAN</name>
<evidence type="ECO:0000313" key="1">
    <source>
        <dbReference type="EMBL" id="KAF5779822.1"/>
    </source>
</evidence>
<reference evidence="1" key="2">
    <citation type="submission" date="2020-06" db="EMBL/GenBank/DDBJ databases">
        <title>Helianthus annuus Genome sequencing and assembly Release 2.</title>
        <authorList>
            <person name="Gouzy J."/>
            <person name="Langlade N."/>
            <person name="Munos S."/>
        </authorList>
    </citation>
    <scope>NUCLEOTIDE SEQUENCE</scope>
    <source>
        <tissue evidence="1">Leaves</tissue>
    </source>
</reference>
<dbReference type="Proteomes" id="UP000215914">
    <property type="component" value="Unassembled WGS sequence"/>
</dbReference>
<protein>
    <submittedName>
        <fullName evidence="1">Uncharacterized protein</fullName>
    </submittedName>
</protein>
<dbReference type="AlphaFoldDB" id="A0A9K3HKB4"/>
<accession>A0A9K3HKB4</accession>
<dbReference type="EMBL" id="MNCJ02000327">
    <property type="protein sequence ID" value="KAF5779822.1"/>
    <property type="molecule type" value="Genomic_DNA"/>
</dbReference>